<name>X1GLU5_9ZZZZ</name>
<protein>
    <submittedName>
        <fullName evidence="1">Uncharacterized protein</fullName>
    </submittedName>
</protein>
<comment type="caution">
    <text evidence="1">The sequence shown here is derived from an EMBL/GenBank/DDBJ whole genome shotgun (WGS) entry which is preliminary data.</text>
</comment>
<organism evidence="1">
    <name type="scientific">marine sediment metagenome</name>
    <dbReference type="NCBI Taxonomy" id="412755"/>
    <lineage>
        <taxon>unclassified sequences</taxon>
        <taxon>metagenomes</taxon>
        <taxon>ecological metagenomes</taxon>
    </lineage>
</organism>
<evidence type="ECO:0000313" key="1">
    <source>
        <dbReference type="EMBL" id="GAH45830.1"/>
    </source>
</evidence>
<sequence>MKKLKSLTDEEINKLDGELVQIKLGNDPRFVGGFSFSLKNGDRIFVE</sequence>
<dbReference type="EMBL" id="BARU01008874">
    <property type="protein sequence ID" value="GAH45830.1"/>
    <property type="molecule type" value="Genomic_DNA"/>
</dbReference>
<proteinExistence type="predicted"/>
<dbReference type="AlphaFoldDB" id="X1GLU5"/>
<accession>X1GLU5</accession>
<reference evidence="1" key="1">
    <citation type="journal article" date="2014" name="Front. Microbiol.">
        <title>High frequency of phylogenetically diverse reductive dehalogenase-homologous genes in deep subseafloor sedimentary metagenomes.</title>
        <authorList>
            <person name="Kawai M."/>
            <person name="Futagami T."/>
            <person name="Toyoda A."/>
            <person name="Takaki Y."/>
            <person name="Nishi S."/>
            <person name="Hori S."/>
            <person name="Arai W."/>
            <person name="Tsubouchi T."/>
            <person name="Morono Y."/>
            <person name="Uchiyama I."/>
            <person name="Ito T."/>
            <person name="Fujiyama A."/>
            <person name="Inagaki F."/>
            <person name="Takami H."/>
        </authorList>
    </citation>
    <scope>NUCLEOTIDE SEQUENCE</scope>
    <source>
        <strain evidence="1">Expedition CK06-06</strain>
    </source>
</reference>
<feature type="non-terminal residue" evidence="1">
    <location>
        <position position="47"/>
    </location>
</feature>
<gene>
    <name evidence="1" type="ORF">S03H2_17245</name>
</gene>